<dbReference type="EMBL" id="CP065689">
    <property type="protein sequence ID" value="QPS58904.1"/>
    <property type="molecule type" value="Genomic_DNA"/>
</dbReference>
<dbReference type="Pfam" id="PF25583">
    <property type="entry name" value="WCX"/>
    <property type="match status" value="1"/>
</dbReference>
<feature type="domain" description="WYL" evidence="1">
    <location>
        <begin position="148"/>
        <end position="214"/>
    </location>
</feature>
<dbReference type="PROSITE" id="PS52050">
    <property type="entry name" value="WYL"/>
    <property type="match status" value="1"/>
</dbReference>
<dbReference type="InterPro" id="IPR043839">
    <property type="entry name" value="PafC_HTH"/>
</dbReference>
<dbReference type="Proteomes" id="UP000594905">
    <property type="component" value="Chromosome"/>
</dbReference>
<sequence length="321" mass="35838">MADQSRKLQALVRSLNLIPYLRSHPGLSPMEAAEDLGMTPVELKDAIDRLFRSGVGRNTEDLIDLSFSYRDGIEIYNDQGLTQALRLTPTEAGALLLTLESLEAMPGLVDVSAVHSAASKLRAIMDDKTAAIYDSLATSDPEESAVQAALARAVDKRQQVRFTYWSMSSNRTTERTVHPARIFIVDGEPYLAAWDDSAGEHRTFRLDRMHNVEVLDTAATPHVRELDFNPDSPFGLDHTLTAQIEIHQEFTWLAEHYDITLGEELGNGLIAATMPVGSEDWFSRFALGQGDRLRVVGPEKLVETISQHRKRAVERYTQHPD</sequence>
<feature type="domain" description="PafC HTH" evidence="2">
    <location>
        <begin position="10"/>
        <end position="123"/>
    </location>
</feature>
<dbReference type="GeneID" id="70783162"/>
<dbReference type="InterPro" id="IPR057727">
    <property type="entry name" value="WCX_dom"/>
</dbReference>
<dbReference type="EMBL" id="LS483460">
    <property type="protein sequence ID" value="SQH99955.1"/>
    <property type="molecule type" value="Genomic_DNA"/>
</dbReference>
<evidence type="ECO:0000313" key="6">
    <source>
        <dbReference type="Proteomes" id="UP000249264"/>
    </source>
</evidence>
<dbReference type="KEGG" id="cmin:NCTC10288_01258"/>
<dbReference type="PANTHER" id="PTHR34580:SF1">
    <property type="entry name" value="PROTEIN PAFC"/>
    <property type="match status" value="1"/>
</dbReference>
<dbReference type="PIRSF" id="PIRSF016838">
    <property type="entry name" value="PafC"/>
    <property type="match status" value="1"/>
</dbReference>
<evidence type="ECO:0000313" key="5">
    <source>
        <dbReference type="EMBL" id="SQH99955.1"/>
    </source>
</evidence>
<reference evidence="5 6" key="1">
    <citation type="submission" date="2018-06" db="EMBL/GenBank/DDBJ databases">
        <authorList>
            <consortium name="Pathogen Informatics"/>
            <person name="Doyle S."/>
        </authorList>
    </citation>
    <scope>NUCLEOTIDE SEQUENCE [LARGE SCALE GENOMIC DNA]</scope>
    <source>
        <strain evidence="5 6">NCTC10288</strain>
    </source>
</reference>
<name>A0A2X4UBI5_9CORY</name>
<evidence type="ECO:0000259" key="3">
    <source>
        <dbReference type="Pfam" id="PF25583"/>
    </source>
</evidence>
<dbReference type="OrthoDB" id="5174471at2"/>
<gene>
    <name evidence="5" type="primary">pafC</name>
    <name evidence="4" type="ORF">I6G51_08175</name>
    <name evidence="5" type="ORF">NCTC10288_01258</name>
</gene>
<dbReference type="InterPro" id="IPR051534">
    <property type="entry name" value="CBASS_pafABC_assoc_protein"/>
</dbReference>
<dbReference type="InterPro" id="IPR026881">
    <property type="entry name" value="WYL_dom"/>
</dbReference>
<dbReference type="RefSeq" id="WP_039675367.1">
    <property type="nucleotide sequence ID" value="NZ_CP065689.1"/>
</dbReference>
<evidence type="ECO:0000313" key="7">
    <source>
        <dbReference type="Proteomes" id="UP000594905"/>
    </source>
</evidence>
<evidence type="ECO:0000259" key="1">
    <source>
        <dbReference type="Pfam" id="PF13280"/>
    </source>
</evidence>
<organism evidence="5 6">
    <name type="scientific">Corynebacterium minutissimum</name>
    <dbReference type="NCBI Taxonomy" id="38301"/>
    <lineage>
        <taxon>Bacteria</taxon>
        <taxon>Bacillati</taxon>
        <taxon>Actinomycetota</taxon>
        <taxon>Actinomycetes</taxon>
        <taxon>Mycobacteriales</taxon>
        <taxon>Corynebacteriaceae</taxon>
        <taxon>Corynebacterium</taxon>
    </lineage>
</organism>
<dbReference type="PANTHER" id="PTHR34580">
    <property type="match status" value="1"/>
</dbReference>
<proteinExistence type="predicted"/>
<feature type="domain" description="WCX" evidence="3">
    <location>
        <begin position="252"/>
        <end position="306"/>
    </location>
</feature>
<dbReference type="Proteomes" id="UP000249264">
    <property type="component" value="Chromosome 1"/>
</dbReference>
<reference evidence="4 7" key="2">
    <citation type="submission" date="2020-12" db="EMBL/GenBank/DDBJ databases">
        <title>FDA dAtabase for Regulatory Grade micrObial Sequences (FDA-ARGOS): Supporting development and validation of Infectious Disease Dx tests.</title>
        <authorList>
            <person name="Sproer C."/>
            <person name="Gronow S."/>
            <person name="Severitt S."/>
            <person name="Schroder I."/>
            <person name="Tallon L."/>
            <person name="Sadzewicz L."/>
            <person name="Zhao X."/>
            <person name="Boylan J."/>
            <person name="Ott S."/>
            <person name="Bowen H."/>
            <person name="Vavikolanu K."/>
            <person name="Mehta A."/>
            <person name="Aluvathingal J."/>
            <person name="Nadendla S."/>
            <person name="Lowell S."/>
            <person name="Myers T."/>
            <person name="Yan Y."/>
            <person name="Sichtig H."/>
        </authorList>
    </citation>
    <scope>NUCLEOTIDE SEQUENCE [LARGE SCALE GENOMIC DNA]</scope>
    <source>
        <strain evidence="4 7">FDAARGOS_894</strain>
    </source>
</reference>
<evidence type="ECO:0000259" key="2">
    <source>
        <dbReference type="Pfam" id="PF19187"/>
    </source>
</evidence>
<dbReference type="Pfam" id="PF13280">
    <property type="entry name" value="WYL"/>
    <property type="match status" value="1"/>
</dbReference>
<dbReference type="Pfam" id="PF19187">
    <property type="entry name" value="HTH_PafC"/>
    <property type="match status" value="1"/>
</dbReference>
<dbReference type="AlphaFoldDB" id="A0A2X4UBI5"/>
<protein>
    <submittedName>
        <fullName evidence="5">Predicted transcriptional regulator</fullName>
    </submittedName>
    <submittedName>
        <fullName evidence="4">WYL domain-containing protein</fullName>
    </submittedName>
</protein>
<accession>A0A2X4UBI5</accession>
<keyword evidence="7" id="KW-1185">Reference proteome</keyword>
<evidence type="ECO:0000313" key="4">
    <source>
        <dbReference type="EMBL" id="QPS58904.1"/>
    </source>
</evidence>
<dbReference type="STRING" id="38301.NX84_07320"/>
<dbReference type="InterPro" id="IPR028349">
    <property type="entry name" value="PafC-like"/>
</dbReference>